<protein>
    <submittedName>
        <fullName evidence="2">CHAT domain-containing protein</fullName>
    </submittedName>
</protein>
<feature type="domain" description="CHAT" evidence="1">
    <location>
        <begin position="109"/>
        <end position="386"/>
    </location>
</feature>
<evidence type="ECO:0000313" key="2">
    <source>
        <dbReference type="EMBL" id="MBE9067100.1"/>
    </source>
</evidence>
<sequence length="766" mass="86434">MPTLTIRERGKTAAGFDAAVSINNQTEYDITISNPFDAKQEQELEFYFEKWITFPFDQKVKAQRAAASIETYGHELFEQVFSNHKAYSAYERACQQGLSNLQIEILGESPEFQSLHWEALKDPDQPRAFAVDCVVTRKRLAEKDMADVLQPSATINLLVVTARPDEESDVGYRTISRPLIEAIQQAQLRVNVELLRPGSYQALSEHLEDKEGYYHIVHFDVHGGLMTYDQFQAGGEQDRYTYQTRYGRPNMQPYDGVKAFLFLEGETKGQADPVEAGELAELLINKGIPVCILNACQSGKQVRAGSPTIPLEEEGESEETSAVETSLGSRLMTAGVQMVVAMGYSVTVSAAALMMEKLYGQLFAQKGIPEAIRLGRKELYNRKNRRVYFNQIVELEDWLLPVVYANREVDLKLRDMEPRERAEYLMQRRQRYRFEQPTYGFIGRDLEILKIEKALLQHNIVLLRGMGGTGKTTLLNYLREWWQTTGFVDEIFYFGYDEMAHTLQQILRVVGKGLYPDQYDFAGFEAMPLEAQMEDVAERLRANSYGLVLDNLESVTGQALAIQNTLPEAERNQIKEFLGLLRGGKTKVLLGSRSGEEWLVPAFTKDGKTNVYALTGLDPESRSVLAEKVLTAQVKDPKKIAALRVDAGFKRLMKLLAGYPLAMEVVLGNLARQTPEEVLAGLQAADVDLNVGGEERTNNILKCVEYSHSSLSPEAQKLLVCLAPFNGFIWQSLIGEYAKELKKLAPFQDYDFDQFDDAIQEAVNWG</sequence>
<dbReference type="SUPFAM" id="SSF52540">
    <property type="entry name" value="P-loop containing nucleoside triphosphate hydrolases"/>
    <property type="match status" value="1"/>
</dbReference>
<dbReference type="RefSeq" id="WP_193993071.1">
    <property type="nucleotide sequence ID" value="NZ_JADEXP010000076.1"/>
</dbReference>
<comment type="caution">
    <text evidence="2">The sequence shown here is derived from an EMBL/GenBank/DDBJ whole genome shotgun (WGS) entry which is preliminary data.</text>
</comment>
<keyword evidence="3" id="KW-1185">Reference proteome</keyword>
<dbReference type="AlphaFoldDB" id="A0A928X3B0"/>
<proteinExistence type="predicted"/>
<dbReference type="PRINTS" id="PR00364">
    <property type="entry name" value="DISEASERSIST"/>
</dbReference>
<dbReference type="Gene3D" id="3.40.50.300">
    <property type="entry name" value="P-loop containing nucleotide triphosphate hydrolases"/>
    <property type="match status" value="1"/>
</dbReference>
<dbReference type="InterPro" id="IPR027417">
    <property type="entry name" value="P-loop_NTPase"/>
</dbReference>
<evidence type="ECO:0000313" key="3">
    <source>
        <dbReference type="Proteomes" id="UP000615026"/>
    </source>
</evidence>
<organism evidence="2 3">
    <name type="scientific">Leptolyngbya cf. ectocarpi LEGE 11479</name>
    <dbReference type="NCBI Taxonomy" id="1828722"/>
    <lineage>
        <taxon>Bacteria</taxon>
        <taxon>Bacillati</taxon>
        <taxon>Cyanobacteriota</taxon>
        <taxon>Cyanophyceae</taxon>
        <taxon>Leptolyngbyales</taxon>
        <taxon>Leptolyngbyaceae</taxon>
        <taxon>Leptolyngbya group</taxon>
        <taxon>Leptolyngbya</taxon>
    </lineage>
</organism>
<dbReference type="Pfam" id="PF12770">
    <property type="entry name" value="CHAT"/>
    <property type="match status" value="1"/>
</dbReference>
<reference evidence="2" key="1">
    <citation type="submission" date="2020-10" db="EMBL/GenBank/DDBJ databases">
        <authorList>
            <person name="Castelo-Branco R."/>
            <person name="Eusebio N."/>
            <person name="Adriana R."/>
            <person name="Vieira A."/>
            <person name="Brugerolle De Fraissinette N."/>
            <person name="Rezende De Castro R."/>
            <person name="Schneider M.P."/>
            <person name="Vasconcelos V."/>
            <person name="Leao P.N."/>
        </authorList>
    </citation>
    <scope>NUCLEOTIDE SEQUENCE</scope>
    <source>
        <strain evidence="2">LEGE 11479</strain>
    </source>
</reference>
<gene>
    <name evidence="2" type="ORF">IQ260_10580</name>
</gene>
<evidence type="ECO:0000259" key="1">
    <source>
        <dbReference type="Pfam" id="PF12770"/>
    </source>
</evidence>
<accession>A0A928X3B0</accession>
<feature type="non-terminal residue" evidence="2">
    <location>
        <position position="766"/>
    </location>
</feature>
<name>A0A928X3B0_LEPEC</name>
<dbReference type="EMBL" id="JADEXP010000076">
    <property type="protein sequence ID" value="MBE9067100.1"/>
    <property type="molecule type" value="Genomic_DNA"/>
</dbReference>
<dbReference type="InterPro" id="IPR024983">
    <property type="entry name" value="CHAT_dom"/>
</dbReference>
<dbReference type="Proteomes" id="UP000615026">
    <property type="component" value="Unassembled WGS sequence"/>
</dbReference>